<reference evidence="1" key="1">
    <citation type="journal article" date="2023" name="G3 (Bethesda)">
        <title>A reference genome for the long-term kleptoplast-retaining sea slug Elysia crispata morphotype clarki.</title>
        <authorList>
            <person name="Eastman K.E."/>
            <person name="Pendleton A.L."/>
            <person name="Shaikh M.A."/>
            <person name="Suttiyut T."/>
            <person name="Ogas R."/>
            <person name="Tomko P."/>
            <person name="Gavelis G."/>
            <person name="Widhalm J.R."/>
            <person name="Wisecaver J.H."/>
        </authorList>
    </citation>
    <scope>NUCLEOTIDE SEQUENCE</scope>
    <source>
        <strain evidence="1">ECLA1</strain>
    </source>
</reference>
<evidence type="ECO:0000313" key="1">
    <source>
        <dbReference type="EMBL" id="KAK3802123.1"/>
    </source>
</evidence>
<proteinExistence type="predicted"/>
<gene>
    <name evidence="1" type="ORF">RRG08_050012</name>
</gene>
<dbReference type="AlphaFoldDB" id="A0AAE1EDM0"/>
<comment type="caution">
    <text evidence="1">The sequence shown here is derived from an EMBL/GenBank/DDBJ whole genome shotgun (WGS) entry which is preliminary data.</text>
</comment>
<dbReference type="Proteomes" id="UP001283361">
    <property type="component" value="Unassembled WGS sequence"/>
</dbReference>
<organism evidence="1 2">
    <name type="scientific">Elysia crispata</name>
    <name type="common">lettuce slug</name>
    <dbReference type="NCBI Taxonomy" id="231223"/>
    <lineage>
        <taxon>Eukaryota</taxon>
        <taxon>Metazoa</taxon>
        <taxon>Spiralia</taxon>
        <taxon>Lophotrochozoa</taxon>
        <taxon>Mollusca</taxon>
        <taxon>Gastropoda</taxon>
        <taxon>Heterobranchia</taxon>
        <taxon>Euthyneura</taxon>
        <taxon>Panpulmonata</taxon>
        <taxon>Sacoglossa</taxon>
        <taxon>Placobranchoidea</taxon>
        <taxon>Plakobranchidae</taxon>
        <taxon>Elysia</taxon>
    </lineage>
</organism>
<sequence>MPLAEQLAILSPANKEGVATPSQTHPREGKAGFVIRLVLDIVRKKKVSRIDGSNSIRDDWQDVDVSWVSGNLQGRNHSLLVFPLCHIRQAKDIIGVNPTDKTEYPIEFSAAGQQPPILQVPACFLFGAHTSLFAMPGVIATCPFTPPLLTHRSIKTGVTPSLANYIIGLEID</sequence>
<accession>A0AAE1EDM0</accession>
<name>A0AAE1EDM0_9GAST</name>
<dbReference type="EMBL" id="JAWDGP010000265">
    <property type="protein sequence ID" value="KAK3802123.1"/>
    <property type="molecule type" value="Genomic_DNA"/>
</dbReference>
<evidence type="ECO:0000313" key="2">
    <source>
        <dbReference type="Proteomes" id="UP001283361"/>
    </source>
</evidence>
<protein>
    <submittedName>
        <fullName evidence="1">Uncharacterized protein</fullName>
    </submittedName>
</protein>
<keyword evidence="2" id="KW-1185">Reference proteome</keyword>